<feature type="domain" description="Glycosyltransferase subfamily 4-like N-terminal" evidence="5">
    <location>
        <begin position="34"/>
        <end position="189"/>
    </location>
</feature>
<dbReference type="Gene3D" id="3.40.50.2000">
    <property type="entry name" value="Glycogen Phosphorylase B"/>
    <property type="match status" value="2"/>
</dbReference>
<keyword evidence="3 6" id="KW-0808">Transferase</keyword>
<evidence type="ECO:0000256" key="2">
    <source>
        <dbReference type="ARBA" id="ARBA00022676"/>
    </source>
</evidence>
<dbReference type="PANTHER" id="PTHR12526">
    <property type="entry name" value="GLYCOSYLTRANSFERASE"/>
    <property type="match status" value="1"/>
</dbReference>
<reference evidence="6 7" key="1">
    <citation type="submission" date="2017-12" db="EMBL/GenBank/DDBJ databases">
        <title>Pharmacopeia of the Arctic Ocean.</title>
        <authorList>
            <person name="Collins E."/>
            <person name="Ducluzeau A.-L."/>
        </authorList>
    </citation>
    <scope>NUCLEOTIDE SEQUENCE [LARGE SCALE GENOMIC DNA]</scope>
    <source>
        <strain evidence="6 7">DSM 23325</strain>
    </source>
</reference>
<evidence type="ECO:0000256" key="1">
    <source>
        <dbReference type="ARBA" id="ARBA00009481"/>
    </source>
</evidence>
<evidence type="ECO:0000259" key="5">
    <source>
        <dbReference type="Pfam" id="PF13439"/>
    </source>
</evidence>
<accession>A0ABX4QYC4</accession>
<comment type="caution">
    <text evidence="6">The sequence shown here is derived from an EMBL/GenBank/DDBJ whole genome shotgun (WGS) entry which is preliminary data.</text>
</comment>
<evidence type="ECO:0000256" key="3">
    <source>
        <dbReference type="ARBA" id="ARBA00022679"/>
    </source>
</evidence>
<evidence type="ECO:0000259" key="4">
    <source>
        <dbReference type="Pfam" id="PF00534"/>
    </source>
</evidence>
<sequence length="386" mass="42391">MRAARRQRRTDAQRGLTVRIAFLSWRDTTHPDGGGSEVFVEAVGRELVLRGHAVTLLCSRHPGSAPRDDLDGIRLRRLGGRLTVYLWGLAWLVWHRRDVDVVVDVVNGLPFASPLVRRKGVVALVHHVHAEQWRIIYPGLAGRIGWFVESRIVPLLYRGRPFLTVSDASARDLVAIGVDAARITVVRNGLVAVPAEVVEESPLPRLAVLSRLVPHKQIEHALTVVHRLSAEFPDLHLDVVGDGWWHDELATAAEALDVTDRVTFHGHVSDARRDQLVGEAWLMVMPSIKEGWCLAITESGAQGTPSVAYAEAGGVTESIRDGVTGRLAADLDDLVGIVRELLTDHTTRSRMGVAARRMARTLTWDTCAVRAEVVLRAAGAPNDQSP</sequence>
<gene>
    <name evidence="6" type="ORF">CXG46_09795</name>
</gene>
<feature type="domain" description="Glycosyl transferase family 1" evidence="4">
    <location>
        <begin position="204"/>
        <end position="357"/>
    </location>
</feature>
<proteinExistence type="inferred from homology"/>
<comment type="similarity">
    <text evidence="1">Belongs to the glycosyltransferase group 1 family. Glycosyltransferase 4 subfamily.</text>
</comment>
<dbReference type="PANTHER" id="PTHR12526:SF640">
    <property type="entry name" value="COLANIC ACID BIOSYNTHESIS GLYCOSYLTRANSFERASE WCAL-RELATED"/>
    <property type="match status" value="1"/>
</dbReference>
<dbReference type="Proteomes" id="UP000233565">
    <property type="component" value="Unassembled WGS sequence"/>
</dbReference>
<dbReference type="InterPro" id="IPR001296">
    <property type="entry name" value="Glyco_trans_1"/>
</dbReference>
<name>A0ABX4QYC4_9ACTN</name>
<dbReference type="GO" id="GO:0016740">
    <property type="term" value="F:transferase activity"/>
    <property type="evidence" value="ECO:0007669"/>
    <property type="project" value="UniProtKB-KW"/>
</dbReference>
<dbReference type="CDD" id="cd03801">
    <property type="entry name" value="GT4_PimA-like"/>
    <property type="match status" value="1"/>
</dbReference>
<keyword evidence="7" id="KW-1185">Reference proteome</keyword>
<dbReference type="EMBL" id="PJBV01000015">
    <property type="protein sequence ID" value="PKH41368.1"/>
    <property type="molecule type" value="Genomic_DNA"/>
</dbReference>
<protein>
    <submittedName>
        <fullName evidence="6">Glycosyl transferase</fullName>
    </submittedName>
</protein>
<dbReference type="Pfam" id="PF00534">
    <property type="entry name" value="Glycos_transf_1"/>
    <property type="match status" value="1"/>
</dbReference>
<evidence type="ECO:0000313" key="6">
    <source>
        <dbReference type="EMBL" id="PKH41368.1"/>
    </source>
</evidence>
<dbReference type="SUPFAM" id="SSF53756">
    <property type="entry name" value="UDP-Glycosyltransferase/glycogen phosphorylase"/>
    <property type="match status" value="1"/>
</dbReference>
<organism evidence="6 7">
    <name type="scientific">Nocardioides alpinus</name>
    <dbReference type="NCBI Taxonomy" id="748909"/>
    <lineage>
        <taxon>Bacteria</taxon>
        <taxon>Bacillati</taxon>
        <taxon>Actinomycetota</taxon>
        <taxon>Actinomycetes</taxon>
        <taxon>Propionibacteriales</taxon>
        <taxon>Nocardioidaceae</taxon>
        <taxon>Nocardioides</taxon>
    </lineage>
</organism>
<dbReference type="Pfam" id="PF13439">
    <property type="entry name" value="Glyco_transf_4"/>
    <property type="match status" value="1"/>
</dbReference>
<evidence type="ECO:0000313" key="7">
    <source>
        <dbReference type="Proteomes" id="UP000233565"/>
    </source>
</evidence>
<keyword evidence="2" id="KW-0328">Glycosyltransferase</keyword>
<dbReference type="InterPro" id="IPR028098">
    <property type="entry name" value="Glyco_trans_4-like_N"/>
</dbReference>